<comment type="caution">
    <text evidence="3">The sequence shown here is derived from an EMBL/GenBank/DDBJ whole genome shotgun (WGS) entry which is preliminary data.</text>
</comment>
<gene>
    <name evidence="3" type="ORF">Ptr86124_010880</name>
</gene>
<evidence type="ECO:0000256" key="1">
    <source>
        <dbReference type="SAM" id="MobiDB-lite"/>
    </source>
</evidence>
<feature type="compositionally biased region" description="Polar residues" evidence="1">
    <location>
        <begin position="564"/>
        <end position="573"/>
    </location>
</feature>
<keyword evidence="2" id="KW-1133">Transmembrane helix</keyword>
<keyword evidence="4" id="KW-1185">Reference proteome</keyword>
<reference evidence="4" key="1">
    <citation type="journal article" date="2022" name="Microb. Genom.">
        <title>A global pangenome for the wheat fungal pathogen Pyrenophora tritici-repentis and prediction of effector protein structural homology.</title>
        <authorList>
            <person name="Moolhuijzen P.M."/>
            <person name="See P.T."/>
            <person name="Shi G."/>
            <person name="Powell H.R."/>
            <person name="Cockram J."/>
            <person name="Jorgensen L.N."/>
            <person name="Benslimane H."/>
            <person name="Strelkov S.E."/>
            <person name="Turner J."/>
            <person name="Liu Z."/>
            <person name="Moffat C.S."/>
        </authorList>
    </citation>
    <scope>NUCLEOTIDE SEQUENCE [LARGE SCALE GENOMIC DNA]</scope>
</reference>
<feature type="compositionally biased region" description="Low complexity" evidence="1">
    <location>
        <begin position="229"/>
        <end position="251"/>
    </location>
</feature>
<evidence type="ECO:0000313" key="4">
    <source>
        <dbReference type="Proteomes" id="UP000249757"/>
    </source>
</evidence>
<name>A0A2W1HL04_9PLEO</name>
<organism evidence="3 4">
    <name type="scientific">Pyrenophora tritici-repentis</name>
    <dbReference type="NCBI Taxonomy" id="45151"/>
    <lineage>
        <taxon>Eukaryota</taxon>
        <taxon>Fungi</taxon>
        <taxon>Dikarya</taxon>
        <taxon>Ascomycota</taxon>
        <taxon>Pezizomycotina</taxon>
        <taxon>Dothideomycetes</taxon>
        <taxon>Pleosporomycetidae</taxon>
        <taxon>Pleosporales</taxon>
        <taxon>Pleosporineae</taxon>
        <taxon>Pleosporaceae</taxon>
        <taxon>Pyrenophora</taxon>
    </lineage>
</organism>
<evidence type="ECO:0000313" key="3">
    <source>
        <dbReference type="EMBL" id="KAI1510434.1"/>
    </source>
</evidence>
<keyword evidence="2" id="KW-0812">Transmembrane</keyword>
<sequence length="601" mass="65355">MPVLPSLTSRKADSVVAPSASSTSANFSALIFVASIYNRARKARAVRKDAVNDPELALDSIPASSAESVKTPELPEIPPMTMEDGALARKDWQSPVPGSSVTFASKKLGKSEPVGDATVEKTGNKLAPPVHLGVECVRDSFDLSHDPVRDSGVSDDTIVHLKLLESFANMDSPSDYVIVTQYTTVYPTDFAQASTTSANVSSASRNLTTVASSKVRLSSTAPASTFSTLISSSSTMPTSSTTSILPSSSITGVPSAPPRHEFDDTTVGIFAAAFAVLGLLLLVTVCYMIYLRFQGKCPRCNDMEKQLEKWQSGELKCITPGMVREREAINKAASSSNTSSGVEIEMTTFGGATAARSAVLDQPKPTKQLTFWDKAKCKFFYIRKEEESTSDLESAPETQDTLYVPHAEATHYDAGPSRRVSSERPQSPLEYEQNLNHLYQPRASTIRASTATYDSNYSQPEATQPYDALASRVFTDYAPSVIAQPRGPLRKEDDEPSRYSAFVAAEKQQRLQEAEATLQSDEYKQAEYLLKRGTASDERLRRALSIVNLADQAVNKARNPTLYLRSSTPSPTGQAGPVQVEQYEMPAWRKRGYKAPESDAS</sequence>
<dbReference type="OMA" id="HAEATHY"/>
<feature type="transmembrane region" description="Helical" evidence="2">
    <location>
        <begin position="267"/>
        <end position="290"/>
    </location>
</feature>
<dbReference type="OrthoDB" id="3798381at2759"/>
<protein>
    <submittedName>
        <fullName evidence="3">Uncharacterized protein</fullName>
    </submittedName>
</protein>
<proteinExistence type="predicted"/>
<evidence type="ECO:0000256" key="2">
    <source>
        <dbReference type="SAM" id="Phobius"/>
    </source>
</evidence>
<keyword evidence="2" id="KW-0472">Membrane</keyword>
<dbReference type="EMBL" id="NRDI02000017">
    <property type="protein sequence ID" value="KAI1510434.1"/>
    <property type="molecule type" value="Genomic_DNA"/>
</dbReference>
<dbReference type="AlphaFoldDB" id="A0A2W1HL04"/>
<feature type="region of interest" description="Disordered" evidence="1">
    <location>
        <begin position="562"/>
        <end position="601"/>
    </location>
</feature>
<dbReference type="Proteomes" id="UP000249757">
    <property type="component" value="Unassembled WGS sequence"/>
</dbReference>
<accession>A0A2W1HL04</accession>
<feature type="transmembrane region" description="Helical" evidence="2">
    <location>
        <begin position="20"/>
        <end position="38"/>
    </location>
</feature>
<feature type="region of interest" description="Disordered" evidence="1">
    <location>
        <begin position="229"/>
        <end position="252"/>
    </location>
</feature>